<gene>
    <name evidence="1" type="ORF">BVG16_23100</name>
</gene>
<organism evidence="1 2">
    <name type="scientific">Paenibacillus selenitireducens</name>
    <dbReference type="NCBI Taxonomy" id="1324314"/>
    <lineage>
        <taxon>Bacteria</taxon>
        <taxon>Bacillati</taxon>
        <taxon>Bacillota</taxon>
        <taxon>Bacilli</taxon>
        <taxon>Bacillales</taxon>
        <taxon>Paenibacillaceae</taxon>
        <taxon>Paenibacillus</taxon>
    </lineage>
</organism>
<dbReference type="STRING" id="1324314.BVG16_23100"/>
<accession>A0A1T2X453</accession>
<evidence type="ECO:0000313" key="1">
    <source>
        <dbReference type="EMBL" id="OPA74649.1"/>
    </source>
</evidence>
<sequence>MKMTKLAILAALILFPFFVVHEFRVVDQKHVLTTKMRYDAAIHAAVDDAAQSLILNSEQAQESRYDSLKRVKLNRVEGIRSFYRTLYTNFDVTEDANGQSLLDIYIPVIAMIGYDGYYIYADEEFKNEQGETEIRHVWSIKKPYAYQDNAGNTIAFTLDNYVIAYDQINRTWVKGFQREIGESTSISLLQPNAMFEQVRRQSIVHLIQEDLRYYLQKHNTYAKQLGITYTFTLPTISQEAWNNTIDDVGVIAFVQGIPIGDQHYNNYALGGARLVKASTYRGIQANGVKYYYRERDCASTLPTIETFLSEKEAALQGYYPLSCQR</sequence>
<dbReference type="Proteomes" id="UP000190188">
    <property type="component" value="Unassembled WGS sequence"/>
</dbReference>
<comment type="caution">
    <text evidence="1">The sequence shown here is derived from an EMBL/GenBank/DDBJ whole genome shotgun (WGS) entry which is preliminary data.</text>
</comment>
<evidence type="ECO:0008006" key="3">
    <source>
        <dbReference type="Google" id="ProtNLM"/>
    </source>
</evidence>
<proteinExistence type="predicted"/>
<evidence type="ECO:0000313" key="2">
    <source>
        <dbReference type="Proteomes" id="UP000190188"/>
    </source>
</evidence>
<name>A0A1T2X453_9BACL</name>
<reference evidence="1 2" key="1">
    <citation type="submission" date="2017-01" db="EMBL/GenBank/DDBJ databases">
        <title>Genome analysis of Paenibacillus selenitrireducens ES3-24.</title>
        <authorList>
            <person name="Xu D."/>
            <person name="Yao R."/>
            <person name="Zheng S."/>
        </authorList>
    </citation>
    <scope>NUCLEOTIDE SEQUENCE [LARGE SCALE GENOMIC DNA]</scope>
    <source>
        <strain evidence="1 2">ES3-24</strain>
    </source>
</reference>
<dbReference type="EMBL" id="MSZX01000010">
    <property type="protein sequence ID" value="OPA74649.1"/>
    <property type="molecule type" value="Genomic_DNA"/>
</dbReference>
<dbReference type="AlphaFoldDB" id="A0A1T2X453"/>
<keyword evidence="2" id="KW-1185">Reference proteome</keyword>
<dbReference type="RefSeq" id="WP_078501564.1">
    <property type="nucleotide sequence ID" value="NZ_MSZX01000010.1"/>
</dbReference>
<protein>
    <recommendedName>
        <fullName evidence="3">F0F1-type ATP synthase</fullName>
    </recommendedName>
</protein>
<dbReference type="OrthoDB" id="1985886at2"/>